<evidence type="ECO:0000256" key="2">
    <source>
        <dbReference type="SAM" id="SignalP"/>
    </source>
</evidence>
<feature type="region of interest" description="Disordered" evidence="1">
    <location>
        <begin position="61"/>
        <end position="81"/>
    </location>
</feature>
<dbReference type="AlphaFoldDB" id="A0A8T2MXU3"/>
<feature type="chain" id="PRO_5035829867" description="Secreted protein" evidence="2">
    <location>
        <begin position="20"/>
        <end position="175"/>
    </location>
</feature>
<dbReference type="Proteomes" id="UP000824540">
    <property type="component" value="Unassembled WGS sequence"/>
</dbReference>
<evidence type="ECO:0000313" key="3">
    <source>
        <dbReference type="EMBL" id="KAG9330881.1"/>
    </source>
</evidence>
<proteinExistence type="predicted"/>
<name>A0A8T2MXU3_9TELE</name>
<keyword evidence="2" id="KW-0732">Signal</keyword>
<reference evidence="3" key="1">
    <citation type="thesis" date="2021" institute="BYU ScholarsArchive" country="Provo, UT, USA">
        <title>Applications of and Algorithms for Genome Assembly and Genomic Analyses with an Emphasis on Marine Teleosts.</title>
        <authorList>
            <person name="Pickett B.D."/>
        </authorList>
    </citation>
    <scope>NUCLEOTIDE SEQUENCE</scope>
    <source>
        <strain evidence="3">HI-2016</strain>
    </source>
</reference>
<comment type="caution">
    <text evidence="3">The sequence shown here is derived from an EMBL/GenBank/DDBJ whole genome shotgun (WGS) entry which is preliminary data.</text>
</comment>
<dbReference type="EMBL" id="JAFBMS010000438">
    <property type="protein sequence ID" value="KAG9330881.1"/>
    <property type="molecule type" value="Genomic_DNA"/>
</dbReference>
<gene>
    <name evidence="3" type="ORF">JZ751_021823</name>
</gene>
<organism evidence="3 4">
    <name type="scientific">Albula glossodonta</name>
    <name type="common">roundjaw bonefish</name>
    <dbReference type="NCBI Taxonomy" id="121402"/>
    <lineage>
        <taxon>Eukaryota</taxon>
        <taxon>Metazoa</taxon>
        <taxon>Chordata</taxon>
        <taxon>Craniata</taxon>
        <taxon>Vertebrata</taxon>
        <taxon>Euteleostomi</taxon>
        <taxon>Actinopterygii</taxon>
        <taxon>Neopterygii</taxon>
        <taxon>Teleostei</taxon>
        <taxon>Albuliformes</taxon>
        <taxon>Albulidae</taxon>
        <taxon>Albula</taxon>
    </lineage>
</organism>
<evidence type="ECO:0008006" key="5">
    <source>
        <dbReference type="Google" id="ProtNLM"/>
    </source>
</evidence>
<keyword evidence="4" id="KW-1185">Reference proteome</keyword>
<evidence type="ECO:0000313" key="4">
    <source>
        <dbReference type="Proteomes" id="UP000824540"/>
    </source>
</evidence>
<accession>A0A8T2MXU3</accession>
<evidence type="ECO:0000256" key="1">
    <source>
        <dbReference type="SAM" id="MobiDB-lite"/>
    </source>
</evidence>
<protein>
    <recommendedName>
        <fullName evidence="5">Secreted protein</fullName>
    </recommendedName>
</protein>
<sequence length="175" mass="18584">MGLNIFSLLLGLCALLTFSLHIAKETTTYSSEQNITCVGGVPVSTWVKDLPLRWRGIESEPASQGGIRASFTGEESEPVSQGGIRASFTGHIQSQFHRADSEPVSQGGFRASFTGRIQSQFHRAAPALHTCGIGKDYTSTLTAVGRSRACDSSDSHDATVASFHAVAAPLTARCL</sequence>
<feature type="signal peptide" evidence="2">
    <location>
        <begin position="1"/>
        <end position="19"/>
    </location>
</feature>